<dbReference type="Proteomes" id="UP000323439">
    <property type="component" value="Unassembled WGS sequence"/>
</dbReference>
<protein>
    <submittedName>
        <fullName evidence="1">Uncharacterized protein</fullName>
    </submittedName>
</protein>
<dbReference type="AlphaFoldDB" id="A0A1G5XHX9"/>
<evidence type="ECO:0000313" key="2">
    <source>
        <dbReference type="Proteomes" id="UP000323439"/>
    </source>
</evidence>
<name>A0A1G5XHX9_9EURY</name>
<keyword evidence="2" id="KW-1185">Reference proteome</keyword>
<reference evidence="1 2" key="1">
    <citation type="submission" date="2016-10" db="EMBL/GenBank/DDBJ databases">
        <authorList>
            <person name="Varghese N."/>
            <person name="Submissions S."/>
        </authorList>
    </citation>
    <scope>NUCLEOTIDE SEQUENCE [LARGE SCALE GENOMIC DNA]</scope>
    <source>
        <strain evidence="1 2">DSM 16643</strain>
    </source>
</reference>
<dbReference type="EMBL" id="FMXB01000025">
    <property type="protein sequence ID" value="SDA69932.1"/>
    <property type="molecule type" value="Genomic_DNA"/>
</dbReference>
<proteinExistence type="predicted"/>
<sequence>MNFKHSLLLIILIILALISVNFVSADGFFGFGEEEKNIASICGVEYNIPEKFHENVNASINNESLNDGGFAYCLTSKSYSDGKDMFAVSVSHYALDVTNKTLEKSGGEAKNIGGHDGYLKSLRDGYEFNYIVNGDKVSVTASSEDLLNKVIV</sequence>
<accession>A0A1G5XHX9</accession>
<organism evidence="1 2">
    <name type="scientific">Methanobrevibacter millerae</name>
    <dbReference type="NCBI Taxonomy" id="230361"/>
    <lineage>
        <taxon>Archaea</taxon>
        <taxon>Methanobacteriati</taxon>
        <taxon>Methanobacteriota</taxon>
        <taxon>Methanomada group</taxon>
        <taxon>Methanobacteria</taxon>
        <taxon>Methanobacteriales</taxon>
        <taxon>Methanobacteriaceae</taxon>
        <taxon>Methanobrevibacter</taxon>
    </lineage>
</organism>
<dbReference type="RefSeq" id="WP_149732732.1">
    <property type="nucleotide sequence ID" value="NZ_FMXB01000025.1"/>
</dbReference>
<gene>
    <name evidence="1" type="ORF">SAMN02910315_02253</name>
</gene>
<evidence type="ECO:0000313" key="1">
    <source>
        <dbReference type="EMBL" id="SDA69932.1"/>
    </source>
</evidence>